<name>A0A8F2E6F8_9CAUD</name>
<evidence type="ECO:0000256" key="1">
    <source>
        <dbReference type="SAM" id="MobiDB-lite"/>
    </source>
</evidence>
<sequence length="76" mass="8364">MSDKRKPTEEEIFGTASDLVDGGPASVPSEVDLDEVVKRVTEILGVEPEVTERDVVLHDIDAERQFPPTHNVLVLP</sequence>
<evidence type="ECO:0000313" key="3">
    <source>
        <dbReference type="Proteomes" id="UP000683386"/>
    </source>
</evidence>
<reference evidence="2" key="1">
    <citation type="submission" date="2021-03" db="EMBL/GenBank/DDBJ databases">
        <authorList>
            <person name="Alqahtani R."/>
            <person name="Behailu E."/>
            <person name="Cappabianca D.W."/>
            <person name="Csanadi-Schwartz K.M."/>
            <person name="Dalal A.S."/>
            <person name="Fahim M.S."/>
            <person name="Franklin J.M."/>
            <person name="Gluckman M.H."/>
            <person name="Levine C.J."/>
            <person name="Martin N."/>
            <person name="Milza N."/>
            <person name="Najmabadi R."/>
            <person name="Newman A.M."/>
            <person name="Pajunar M."/>
            <person name="Qalawee I."/>
            <person name="Rizvi A."/>
            <person name="Samuel A."/>
            <person name="Smith A."/>
            <person name="Swann F.E."/>
            <person name="Sweeney P."/>
            <person name="Torres N.R."/>
            <person name="Ventrone L."/>
            <person name="Ventura L."/>
            <person name="Wroe M."/>
            <person name="Acquaye N.A."/>
            <person name="Agnes T.J."/>
            <person name="Ahmed A."/>
            <person name="Ahmed S."/>
            <person name="Amodu B.A."/>
            <person name="Arefeayne N.F."/>
            <person name="Asamoah-Frimpong E.A."/>
            <person name="Attaran A."/>
            <person name="Barragan J.M."/>
            <person name="Baumgarten L.N."/>
            <person name="Berhane B."/>
            <person name="Beyene A."/>
            <person name="Bhattarai B."/>
            <person name="Biondokin D.V."/>
            <person name="Boone B.K."/>
            <person name="Burney S.Z."/>
            <person name="Cayanan J.-R.T."/>
            <person name="Cesta G."/>
            <person name="Chang J."/>
            <person name="Chavez J."/>
            <person name="Chorbajian C."/>
            <person name="Christian S."/>
            <person name="Corns J.R."/>
            <person name="Corns N.R."/>
            <person name="Cowan J.T."/>
            <person name="Coyne C."/>
            <person name="Dadzie B."/>
            <person name="Datu D.-L.V."/>
            <person name="Deng B.C."/>
            <person name="Der L."/>
            <person name="Dickerson K."/>
            <person name="Dozier E."/>
            <person name="Egbunine A.O."/>
            <person name="Farooq M."/>
            <person name="Fonge A.E."/>
            <person name="Ghomsi-Nono M.P."/>
            <person name="Giampietro H."/>
            <person name="Gunnison R.P."/>
            <person name="Han S.H."/>
            <person name="Hennigan A.J."/>
            <person name="Hong A.N."/>
            <person name="Ijomor E.C."/>
            <person name="Jalali A."/>
            <person name="Jamil T.Z."/>
            <person name="Jenkins C.R."/>
            <person name="Joseph M.A."/>
            <person name="Jowanowitch O.J."/>
            <person name="Kang D."/>
            <person name="Khan A."/>
            <person name="Khan Z.K."/>
            <person name="Kiewe T."/>
            <person name="Kjerulf A.B."/>
            <person name="Kolosey V."/>
            <person name="Kurup M."/>
            <person name="Lee V.H."/>
            <person name="Llontop-Maldonado V."/>
            <person name="Long P."/>
            <person name="Lu N."/>
            <person name="Majekodunmi A."/>
            <person name="Malik H.W."/>
            <person name="Marcellino S.C."/>
            <person name="Martinez L.A."/>
            <person name="Meher F.N."/>
            <person name="Michelin M.A."/>
            <person name="Mitchell K.G."/>
            <person name="Mullens W.J."/>
            <person name="Nwakama C."/>
            <person name="Nwosu F.T."/>
            <person name="Oboh E.C."/>
            <person name="Odujinrin O."/>
            <person name="Ogunsan O."/>
            <person name="O'Neill K."/>
            <person name="Oxlaj J.A."/>
            <person name="Patel A.K."/>
            <person name="Patel B.R."/>
            <person name="Pham Q."/>
            <person name="Porter J."/>
            <person name="Portes J."/>
            <person name="Prokopenko A."/>
            <person name="Quraishi M."/>
            <person name="Qureshi M.-A."/>
            <person name="Rivera A."/>
            <person name="Rubalsky V."/>
            <person name="Saikali Y."/>
            <person name="Saqaf K."/>
            <person name="Saroya S.R."/>
            <person name="Seas A."/>
            <person name="Shadrick R.E."/>
            <person name="Sharda N."/>
            <person name="Sigindere M.T."/>
            <person name="Simbi V.G."/>
            <person name="Thuzar C."/>
            <person name="Tran K."/>
            <person name="Tran V.D."/>
            <person name="Trang W."/>
            <person name="Vaishnav N."/>
            <person name="Vuong K."/>
            <person name="Walker C."/>
            <person name="Wallace S.A."/>
            <person name="Warfield J.C."/>
            <person name="Wikina T."/>
            <person name="Wobbeking F.T."/>
            <person name="Worrent L.D."/>
            <person name="Yan T."/>
            <person name="Zehra A."/>
            <person name="Avazpour P."/>
            <person name="Kim F.M."/>
            <person name="Mason K."/>
            <person name="Nguyen D.A."/>
            <person name="Pettit S.M."/>
            <person name="Zhou O.J."/>
            <person name="Brissett D.L."/>
            <person name="Gualtieri C."/>
            <person name="Hufford T.M."/>
            <person name="Ko J.M."/>
            <person name="Novak J.K."/>
            <person name="Smith Z.M."/>
            <person name="Mayer-Bacon C."/>
            <person name="Erill I."/>
            <person name="Caruso S.M."/>
            <person name="Garlena R.A."/>
            <person name="Russell D.A."/>
            <person name="Pope W.H."/>
            <person name="Jacobs-Sera D."/>
            <person name="Hatfull G.F."/>
        </authorList>
    </citation>
    <scope>NUCLEOTIDE SEQUENCE</scope>
</reference>
<dbReference type="KEGG" id="vg:77931559"/>
<dbReference type="GeneID" id="77931559"/>
<protein>
    <submittedName>
        <fullName evidence="2">Uncharacterized protein</fullName>
    </submittedName>
</protein>
<feature type="region of interest" description="Disordered" evidence="1">
    <location>
        <begin position="1"/>
        <end position="26"/>
    </location>
</feature>
<accession>A0A8F2E6F8</accession>
<gene>
    <name evidence="2" type="primary">87</name>
    <name evidence="2" type="ORF">SEA_KIMJONGPHILL_87</name>
</gene>
<dbReference type="Proteomes" id="UP000683386">
    <property type="component" value="Segment"/>
</dbReference>
<proteinExistence type="predicted"/>
<dbReference type="RefSeq" id="YP_010655693.1">
    <property type="nucleotide sequence ID" value="NC_070830.1"/>
</dbReference>
<keyword evidence="3" id="KW-1185">Reference proteome</keyword>
<dbReference type="EMBL" id="MW822144">
    <property type="protein sequence ID" value="QWT29868.1"/>
    <property type="molecule type" value="Genomic_DNA"/>
</dbReference>
<organism evidence="2 3">
    <name type="scientific">Streptomyces phage KimJongPhill</name>
    <dbReference type="NCBI Taxonomy" id="2848886"/>
    <lineage>
        <taxon>Viruses</taxon>
        <taxon>Duplodnaviria</taxon>
        <taxon>Heunggongvirae</taxon>
        <taxon>Uroviricota</taxon>
        <taxon>Caudoviricetes</taxon>
        <taxon>Zukovirus</taxon>
        <taxon>Zukovirus phill</taxon>
    </lineage>
</organism>
<evidence type="ECO:0000313" key="2">
    <source>
        <dbReference type="EMBL" id="QWT29868.1"/>
    </source>
</evidence>